<protein>
    <recommendedName>
        <fullName evidence="10 11">UDP-N-acetylmuramoyl-tripeptide--D-alanyl-D-alanine ligase</fullName>
        <ecNumber evidence="10 11">6.3.2.10</ecNumber>
    </recommendedName>
    <alternativeName>
        <fullName evidence="10">D-alanyl-D-alanine-adding enzyme</fullName>
    </alternativeName>
</protein>
<feature type="binding site" evidence="10">
    <location>
        <begin position="108"/>
        <end position="114"/>
    </location>
    <ligand>
        <name>ATP</name>
        <dbReference type="ChEBI" id="CHEBI:30616"/>
    </ligand>
</feature>
<dbReference type="Gene3D" id="3.40.1390.10">
    <property type="entry name" value="MurE/MurF, N-terminal domain"/>
    <property type="match status" value="1"/>
</dbReference>
<evidence type="ECO:0000256" key="2">
    <source>
        <dbReference type="ARBA" id="ARBA00022598"/>
    </source>
</evidence>
<reference evidence="15 16" key="1">
    <citation type="journal article" date="2022" name="Res Sq">
        <title>Evolution of multicellular longitudinally dividing oral cavity symbionts (Neisseriaceae).</title>
        <authorList>
            <person name="Nyongesa S."/>
            <person name="Weber P."/>
            <person name="Bernet E."/>
            <person name="Pullido F."/>
            <person name="Nieckarz M."/>
            <person name="Delaby M."/>
            <person name="Nieves C."/>
            <person name="Viehboeck T."/>
            <person name="Krause N."/>
            <person name="Rivera-Millot A."/>
            <person name="Nakamura A."/>
            <person name="Vischer N."/>
            <person name="VanNieuwenhze M."/>
            <person name="Brun Y."/>
            <person name="Cava F."/>
            <person name="Bulgheresi S."/>
            <person name="Veyrier F."/>
        </authorList>
    </citation>
    <scope>NUCLEOTIDE SEQUENCE [LARGE SCALE GENOMIC DNA]</scope>
    <source>
        <strain evidence="15 16">SN4</strain>
    </source>
</reference>
<evidence type="ECO:0000313" key="16">
    <source>
        <dbReference type="Proteomes" id="UP000832011"/>
    </source>
</evidence>
<comment type="function">
    <text evidence="10 11">Involved in cell wall formation. Catalyzes the final step in the synthesis of UDP-N-acetylmuramoyl-pentapeptide, the precursor of murein.</text>
</comment>
<feature type="domain" description="Mur ligase C-terminal" evidence="13">
    <location>
        <begin position="319"/>
        <end position="437"/>
    </location>
</feature>
<evidence type="ECO:0000256" key="10">
    <source>
        <dbReference type="HAMAP-Rule" id="MF_02019"/>
    </source>
</evidence>
<gene>
    <name evidence="10" type="primary">murF</name>
    <name evidence="15" type="ORF">LVJ82_11465</name>
</gene>
<evidence type="ECO:0000256" key="6">
    <source>
        <dbReference type="ARBA" id="ARBA00022960"/>
    </source>
</evidence>
<feature type="domain" description="Mur ligase N-terminal catalytic" evidence="12">
    <location>
        <begin position="26"/>
        <end position="95"/>
    </location>
</feature>
<evidence type="ECO:0000256" key="11">
    <source>
        <dbReference type="RuleBase" id="RU004136"/>
    </source>
</evidence>
<feature type="domain" description="Mur ligase central" evidence="14">
    <location>
        <begin position="107"/>
        <end position="297"/>
    </location>
</feature>
<name>A0ABY4DX64_9NEIS</name>
<dbReference type="InterPro" id="IPR036565">
    <property type="entry name" value="Mur-like_cat_sf"/>
</dbReference>
<dbReference type="EMBL" id="CP091511">
    <property type="protein sequence ID" value="UOO88106.1"/>
    <property type="molecule type" value="Genomic_DNA"/>
</dbReference>
<dbReference type="InterPro" id="IPR000713">
    <property type="entry name" value="Mur_ligase_N"/>
</dbReference>
<dbReference type="EC" id="6.3.2.10" evidence="10 11"/>
<dbReference type="Pfam" id="PF02875">
    <property type="entry name" value="Mur_ligase_C"/>
    <property type="match status" value="1"/>
</dbReference>
<keyword evidence="9 10" id="KW-0961">Cell wall biogenesis/degradation</keyword>
<dbReference type="InterPro" id="IPR013221">
    <property type="entry name" value="Mur_ligase_cen"/>
</dbReference>
<dbReference type="SUPFAM" id="SSF53244">
    <property type="entry name" value="MurD-like peptide ligases, peptide-binding domain"/>
    <property type="match status" value="1"/>
</dbReference>
<evidence type="ECO:0000256" key="4">
    <source>
        <dbReference type="ARBA" id="ARBA00022741"/>
    </source>
</evidence>
<dbReference type="SUPFAM" id="SSF53623">
    <property type="entry name" value="MurD-like peptide ligases, catalytic domain"/>
    <property type="match status" value="1"/>
</dbReference>
<dbReference type="Proteomes" id="UP000832011">
    <property type="component" value="Chromosome"/>
</dbReference>
<dbReference type="InterPro" id="IPR005863">
    <property type="entry name" value="UDP-N-AcMur_synth"/>
</dbReference>
<keyword evidence="1 10" id="KW-0963">Cytoplasm</keyword>
<dbReference type="Gene3D" id="3.40.1190.10">
    <property type="entry name" value="Mur-like, catalytic domain"/>
    <property type="match status" value="1"/>
</dbReference>
<comment type="similarity">
    <text evidence="10">Belongs to the MurCDEF family. MurF subfamily.</text>
</comment>
<dbReference type="InterPro" id="IPR036615">
    <property type="entry name" value="Mur_ligase_C_dom_sf"/>
</dbReference>
<evidence type="ECO:0000256" key="3">
    <source>
        <dbReference type="ARBA" id="ARBA00022618"/>
    </source>
</evidence>
<accession>A0ABY4DX64</accession>
<evidence type="ECO:0000259" key="13">
    <source>
        <dbReference type="Pfam" id="PF02875"/>
    </source>
</evidence>
<dbReference type="PANTHER" id="PTHR43024:SF1">
    <property type="entry name" value="UDP-N-ACETYLMURAMOYL-TRIPEPTIDE--D-ALANYL-D-ALANINE LIGASE"/>
    <property type="match status" value="1"/>
</dbReference>
<evidence type="ECO:0000256" key="5">
    <source>
        <dbReference type="ARBA" id="ARBA00022840"/>
    </source>
</evidence>
<evidence type="ECO:0000256" key="1">
    <source>
        <dbReference type="ARBA" id="ARBA00022490"/>
    </source>
</evidence>
<keyword evidence="16" id="KW-1185">Reference proteome</keyword>
<evidence type="ECO:0000313" key="15">
    <source>
        <dbReference type="EMBL" id="UOO88106.1"/>
    </source>
</evidence>
<dbReference type="HAMAP" id="MF_02019">
    <property type="entry name" value="MurF"/>
    <property type="match status" value="1"/>
</dbReference>
<keyword evidence="2 10" id="KW-0436">Ligase</keyword>
<dbReference type="Pfam" id="PF08245">
    <property type="entry name" value="Mur_ligase_M"/>
    <property type="match status" value="1"/>
</dbReference>
<evidence type="ECO:0000259" key="12">
    <source>
        <dbReference type="Pfam" id="PF01225"/>
    </source>
</evidence>
<comment type="pathway">
    <text evidence="10 11">Cell wall biogenesis; peptidoglycan biosynthesis.</text>
</comment>
<evidence type="ECO:0000256" key="9">
    <source>
        <dbReference type="ARBA" id="ARBA00023316"/>
    </source>
</evidence>
<organism evidence="15 16">
    <name type="scientific">Vitreoscilla massiliensis</name>
    <dbReference type="NCBI Taxonomy" id="1689272"/>
    <lineage>
        <taxon>Bacteria</taxon>
        <taxon>Pseudomonadati</taxon>
        <taxon>Pseudomonadota</taxon>
        <taxon>Betaproteobacteria</taxon>
        <taxon>Neisseriales</taxon>
        <taxon>Neisseriaceae</taxon>
        <taxon>Vitreoscilla</taxon>
    </lineage>
</organism>
<evidence type="ECO:0000256" key="7">
    <source>
        <dbReference type="ARBA" id="ARBA00022984"/>
    </source>
</evidence>
<keyword evidence="8 10" id="KW-0131">Cell cycle</keyword>
<keyword evidence="7 10" id="KW-0573">Peptidoglycan synthesis</keyword>
<keyword evidence="4 10" id="KW-0547">Nucleotide-binding</keyword>
<evidence type="ECO:0000256" key="8">
    <source>
        <dbReference type="ARBA" id="ARBA00023306"/>
    </source>
</evidence>
<keyword evidence="6 10" id="KW-0133">Cell shape</keyword>
<comment type="catalytic activity">
    <reaction evidence="10 11">
        <text>D-alanyl-D-alanine + UDP-N-acetyl-alpha-D-muramoyl-L-alanyl-gamma-D-glutamyl-meso-2,6-diaminopimelate + ATP = UDP-N-acetyl-alpha-D-muramoyl-L-alanyl-gamma-D-glutamyl-meso-2,6-diaminopimeloyl-D-alanyl-D-alanine + ADP + phosphate + H(+)</text>
        <dbReference type="Rhea" id="RHEA:28374"/>
        <dbReference type="ChEBI" id="CHEBI:15378"/>
        <dbReference type="ChEBI" id="CHEBI:30616"/>
        <dbReference type="ChEBI" id="CHEBI:43474"/>
        <dbReference type="ChEBI" id="CHEBI:57822"/>
        <dbReference type="ChEBI" id="CHEBI:61386"/>
        <dbReference type="ChEBI" id="CHEBI:83905"/>
        <dbReference type="ChEBI" id="CHEBI:456216"/>
        <dbReference type="EC" id="6.3.2.10"/>
    </reaction>
</comment>
<dbReference type="PANTHER" id="PTHR43024">
    <property type="entry name" value="UDP-N-ACETYLMURAMOYL-TRIPEPTIDE--D-ALANYL-D-ALANINE LIGASE"/>
    <property type="match status" value="1"/>
</dbReference>
<dbReference type="GO" id="GO:0016874">
    <property type="term" value="F:ligase activity"/>
    <property type="evidence" value="ECO:0007669"/>
    <property type="project" value="UniProtKB-KW"/>
</dbReference>
<dbReference type="SUPFAM" id="SSF63418">
    <property type="entry name" value="MurE/MurF N-terminal domain"/>
    <property type="match status" value="1"/>
</dbReference>
<dbReference type="InterPro" id="IPR004101">
    <property type="entry name" value="Mur_ligase_C"/>
</dbReference>
<dbReference type="InterPro" id="IPR035911">
    <property type="entry name" value="MurE/MurF_N"/>
</dbReference>
<keyword evidence="3 10" id="KW-0132">Cell division</keyword>
<evidence type="ECO:0000259" key="14">
    <source>
        <dbReference type="Pfam" id="PF08245"/>
    </source>
</evidence>
<dbReference type="Pfam" id="PF01225">
    <property type="entry name" value="Mur_ligase"/>
    <property type="match status" value="1"/>
</dbReference>
<sequence>MSELTLAFVQAALQAPISEEAEHATRIITDSRKVEAGDVFVALVGEQFDGHDYVADVLTKGVAAVIVSREVVASDARQIVVADTLAALGQVAQAWRFKLNPKIVALTGSNGKTTVKEMCAAILREALGEDAVLATAGNFNNEIGMPLTLLRLQAAHQVAVLEMGMNHFGELSRLTQIARPDVALVNNALRAHIGNDFNGVADIARAKSEIYAGLSPDAGIAILPCEDQNLAIFAAAAAQFQQTTFGLHTGDVHADQIVLAPLCSDFVLTDGQDEVQVHLPVAGEHNVYNAAAAAAAVRAIGISWQHIAAGLAKFHNVKGRLQGFTSKNGALIVDDTYNANPDSMKAALDVLSRFDGTKVFVMGAIGELGATSLQLHAEVGTYANEKDLTALLALGADAKAASEASTVGEFFDDVDALIAAVRQYDVAGSTILVKGSRFMQMERVVEALLHTTGK</sequence>
<dbReference type="NCBIfam" id="TIGR01143">
    <property type="entry name" value="murF"/>
    <property type="match status" value="1"/>
</dbReference>
<dbReference type="Gene3D" id="3.90.190.20">
    <property type="entry name" value="Mur ligase, C-terminal domain"/>
    <property type="match status" value="1"/>
</dbReference>
<dbReference type="RefSeq" id="WP_058356459.1">
    <property type="nucleotide sequence ID" value="NZ_CABKVG010000009.1"/>
</dbReference>
<keyword evidence="5 10" id="KW-0067">ATP-binding</keyword>
<comment type="subcellular location">
    <subcellularLocation>
        <location evidence="10 11">Cytoplasm</location>
    </subcellularLocation>
</comment>
<dbReference type="InterPro" id="IPR051046">
    <property type="entry name" value="MurCDEF_CellWall_CoF430Synth"/>
</dbReference>
<proteinExistence type="inferred from homology"/>